<dbReference type="WBParaSite" id="L893_g18177.t1">
    <property type="protein sequence ID" value="L893_g18177.t1"/>
    <property type="gene ID" value="L893_g18177"/>
</dbReference>
<evidence type="ECO:0000313" key="1">
    <source>
        <dbReference type="Proteomes" id="UP000095287"/>
    </source>
</evidence>
<protein>
    <submittedName>
        <fullName evidence="2">GON domain-containing protein</fullName>
    </submittedName>
</protein>
<reference evidence="2" key="1">
    <citation type="submission" date="2016-11" db="UniProtKB">
        <authorList>
            <consortium name="WormBaseParasite"/>
        </authorList>
    </citation>
    <scope>IDENTIFICATION</scope>
</reference>
<organism evidence="1 2">
    <name type="scientific">Steinernema glaseri</name>
    <dbReference type="NCBI Taxonomy" id="37863"/>
    <lineage>
        <taxon>Eukaryota</taxon>
        <taxon>Metazoa</taxon>
        <taxon>Ecdysozoa</taxon>
        <taxon>Nematoda</taxon>
        <taxon>Chromadorea</taxon>
        <taxon>Rhabditida</taxon>
        <taxon>Tylenchina</taxon>
        <taxon>Panagrolaimomorpha</taxon>
        <taxon>Strongyloidoidea</taxon>
        <taxon>Steinernematidae</taxon>
        <taxon>Steinernema</taxon>
    </lineage>
</organism>
<sequence>AYDVYKQNDVLQRDVHYVSCGKCVDKIKLDKSPPRKQCLPRLENVEKSKPIGACKVNQSEVANKLQIDYLLPQAQSYLRPTVTRCLYTEGAVFYYSKRARGGSAHLESINGGCVQTKDRRFYTAKGKYFIYQYCDEDGACTLYAKGGTMAPLTGGKTYIEEEQKVGNDSIPFEGTDVYLKDIVSVTEESINGGCVQTKERRFYNAKGKYYIYQYCDENGVCTLYAKGGTMSPLTGGKTYTEEGQKVGNNSIPFEGTDVYLKDIVSVTEGSCPPRDCAM</sequence>
<proteinExistence type="predicted"/>
<dbReference type="AlphaFoldDB" id="A0A1I7YNR1"/>
<evidence type="ECO:0000313" key="2">
    <source>
        <dbReference type="WBParaSite" id="L893_g18177.t1"/>
    </source>
</evidence>
<name>A0A1I7YNR1_9BILA</name>
<accession>A0A1I7YNR1</accession>
<dbReference type="Proteomes" id="UP000095287">
    <property type="component" value="Unplaced"/>
</dbReference>
<keyword evidence="1" id="KW-1185">Reference proteome</keyword>